<dbReference type="PANTHER" id="PTHR42709:SF6">
    <property type="entry name" value="UNDECAPRENYL PHOSPHATE TRANSPORTER A"/>
    <property type="match status" value="1"/>
</dbReference>
<dbReference type="Pfam" id="PF09335">
    <property type="entry name" value="VTT_dom"/>
    <property type="match status" value="1"/>
</dbReference>
<dbReference type="OrthoDB" id="9813426at2"/>
<feature type="transmembrane region" description="Helical" evidence="7">
    <location>
        <begin position="57"/>
        <end position="79"/>
    </location>
</feature>
<sequence length="203" mass="22980">METIISQLGQFVVHIISSFGYAGVFIAMAIESACIPLPSEIILPFTGYMVFSGHFGFWQAIIAATLGNLFGALVAYYVGVWGGRPFLKRYGKYFFINAKELAWTEKVFERNGEITVFIGRVLPIVRTFISLPAGIARMNPFKMAAYTTIGAFFWCTLLIYIGQKLGENWDSLKPYFHRVDVIVGGVIVVFIIYLVWKHLKRQR</sequence>
<evidence type="ECO:0000256" key="4">
    <source>
        <dbReference type="ARBA" id="ARBA00022692"/>
    </source>
</evidence>
<dbReference type="InterPro" id="IPR051311">
    <property type="entry name" value="DedA_domain"/>
</dbReference>
<dbReference type="KEGG" id="dai:Desaci_3097"/>
<evidence type="ECO:0000256" key="7">
    <source>
        <dbReference type="SAM" id="Phobius"/>
    </source>
</evidence>
<organism evidence="9 10">
    <name type="scientific">Desulfosporosinus acidiphilus (strain DSM 22704 / JCM 16185 / SJ4)</name>
    <dbReference type="NCBI Taxonomy" id="646529"/>
    <lineage>
        <taxon>Bacteria</taxon>
        <taxon>Bacillati</taxon>
        <taxon>Bacillota</taxon>
        <taxon>Clostridia</taxon>
        <taxon>Eubacteriales</taxon>
        <taxon>Desulfitobacteriaceae</taxon>
        <taxon>Desulfosporosinus</taxon>
    </lineage>
</organism>
<gene>
    <name evidence="9" type="ordered locus">Desaci_3097</name>
</gene>
<keyword evidence="10" id="KW-1185">Reference proteome</keyword>
<evidence type="ECO:0000256" key="3">
    <source>
        <dbReference type="ARBA" id="ARBA00022475"/>
    </source>
</evidence>
<feature type="domain" description="VTT" evidence="8">
    <location>
        <begin position="37"/>
        <end position="163"/>
    </location>
</feature>
<evidence type="ECO:0000256" key="6">
    <source>
        <dbReference type="ARBA" id="ARBA00023136"/>
    </source>
</evidence>
<feature type="transmembrane region" description="Helical" evidence="7">
    <location>
        <begin position="143"/>
        <end position="163"/>
    </location>
</feature>
<dbReference type="Proteomes" id="UP000002892">
    <property type="component" value="Chromosome"/>
</dbReference>
<evidence type="ECO:0000256" key="1">
    <source>
        <dbReference type="ARBA" id="ARBA00004651"/>
    </source>
</evidence>
<protein>
    <submittedName>
        <fullName evidence="9">Putative membrane-associated protein</fullName>
    </submittedName>
</protein>
<dbReference type="RefSeq" id="WP_014827995.1">
    <property type="nucleotide sequence ID" value="NC_018068.1"/>
</dbReference>
<evidence type="ECO:0000256" key="2">
    <source>
        <dbReference type="ARBA" id="ARBA00010792"/>
    </source>
</evidence>
<comment type="similarity">
    <text evidence="2">Belongs to the DedA family.</text>
</comment>
<evidence type="ECO:0000313" key="10">
    <source>
        <dbReference type="Proteomes" id="UP000002892"/>
    </source>
</evidence>
<dbReference type="STRING" id="646529.Desaci_3097"/>
<evidence type="ECO:0000313" key="9">
    <source>
        <dbReference type="EMBL" id="AFM42004.1"/>
    </source>
</evidence>
<keyword evidence="3" id="KW-1003">Cell membrane</keyword>
<keyword evidence="4 7" id="KW-0812">Transmembrane</keyword>
<comment type="subcellular location">
    <subcellularLocation>
        <location evidence="1">Cell membrane</location>
        <topology evidence="1">Multi-pass membrane protein</topology>
    </subcellularLocation>
</comment>
<keyword evidence="5 7" id="KW-1133">Transmembrane helix</keyword>
<name>I4D880_DESAJ</name>
<accession>I4D880</accession>
<keyword evidence="6 7" id="KW-0472">Membrane</keyword>
<reference evidence="9 10" key="1">
    <citation type="journal article" date="2012" name="J. Bacteriol.">
        <title>Complete genome sequences of Desulfosporosinus orientis DSM765T, Desulfosporosinus youngiae DSM17734T, Desulfosporosinus meridiei DSM13257T, and Desulfosporosinus acidiphilus DSM22704T.</title>
        <authorList>
            <person name="Pester M."/>
            <person name="Brambilla E."/>
            <person name="Alazard D."/>
            <person name="Rattei T."/>
            <person name="Weinmaier T."/>
            <person name="Han J."/>
            <person name="Lucas S."/>
            <person name="Lapidus A."/>
            <person name="Cheng J.F."/>
            <person name="Goodwin L."/>
            <person name="Pitluck S."/>
            <person name="Peters L."/>
            <person name="Ovchinnikova G."/>
            <person name="Teshima H."/>
            <person name="Detter J.C."/>
            <person name="Han C.S."/>
            <person name="Tapia R."/>
            <person name="Land M.L."/>
            <person name="Hauser L."/>
            <person name="Kyrpides N.C."/>
            <person name="Ivanova N.N."/>
            <person name="Pagani I."/>
            <person name="Huntmann M."/>
            <person name="Wei C.L."/>
            <person name="Davenport K.W."/>
            <person name="Daligault H."/>
            <person name="Chain P.S."/>
            <person name="Chen A."/>
            <person name="Mavromatis K."/>
            <person name="Markowitz V."/>
            <person name="Szeto E."/>
            <person name="Mikhailova N."/>
            <person name="Pati A."/>
            <person name="Wagner M."/>
            <person name="Woyke T."/>
            <person name="Ollivier B."/>
            <person name="Klenk H.P."/>
            <person name="Spring S."/>
            <person name="Loy A."/>
        </authorList>
    </citation>
    <scope>NUCLEOTIDE SEQUENCE [LARGE SCALE GENOMIC DNA]</scope>
    <source>
        <strain evidence="10">DSM 22704 / JCM 16185 / SJ4</strain>
    </source>
</reference>
<dbReference type="AlphaFoldDB" id="I4D880"/>
<feature type="transmembrane region" description="Helical" evidence="7">
    <location>
        <begin position="175"/>
        <end position="196"/>
    </location>
</feature>
<evidence type="ECO:0000259" key="8">
    <source>
        <dbReference type="Pfam" id="PF09335"/>
    </source>
</evidence>
<evidence type="ECO:0000256" key="5">
    <source>
        <dbReference type="ARBA" id="ARBA00022989"/>
    </source>
</evidence>
<dbReference type="HOGENOM" id="CLU_044208_1_2_9"/>
<dbReference type="GO" id="GO:0005886">
    <property type="term" value="C:plasma membrane"/>
    <property type="evidence" value="ECO:0007669"/>
    <property type="project" value="UniProtKB-SubCell"/>
</dbReference>
<dbReference type="eggNOG" id="COG0586">
    <property type="taxonomic scope" value="Bacteria"/>
</dbReference>
<dbReference type="InterPro" id="IPR032816">
    <property type="entry name" value="VTT_dom"/>
</dbReference>
<dbReference type="PANTHER" id="PTHR42709">
    <property type="entry name" value="ALKALINE PHOSPHATASE LIKE PROTEIN"/>
    <property type="match status" value="1"/>
</dbReference>
<proteinExistence type="inferred from homology"/>
<dbReference type="EMBL" id="CP003639">
    <property type="protein sequence ID" value="AFM42004.1"/>
    <property type="molecule type" value="Genomic_DNA"/>
</dbReference>